<proteinExistence type="predicted"/>
<keyword evidence="1" id="KW-0472">Membrane</keyword>
<gene>
    <name evidence="2" type="primary">p9</name>
</gene>
<keyword evidence="1" id="KW-0812">Transmembrane</keyword>
<dbReference type="RefSeq" id="YP_009116642.1">
    <property type="nucleotide sequence ID" value="NC_026240.1"/>
</dbReference>
<evidence type="ECO:0000313" key="3">
    <source>
        <dbReference type="Proteomes" id="UP000204074"/>
    </source>
</evidence>
<reference evidence="2 3" key="1">
    <citation type="submission" date="2014-05" db="EMBL/GenBank/DDBJ databases">
        <authorList>
            <person name="Jordan R."/>
        </authorList>
    </citation>
    <scope>NUCLEOTIDE SEQUENCE [LARGE SCALE GENOMIC DNA]</scope>
    <source>
        <strain evidence="2">DSMZ-PV0304</strain>
    </source>
</reference>
<name>A0A0B4MJX6_9TOMB</name>
<dbReference type="GeneID" id="22921862"/>
<accession>A0A0B4MJX6</accession>
<evidence type="ECO:0000313" key="2">
    <source>
        <dbReference type="EMBL" id="AHZ59475.1"/>
    </source>
</evidence>
<dbReference type="EMBL" id="AY038068">
    <property type="protein sequence ID" value="AHZ59475.1"/>
    <property type="molecule type" value="Genomic_RNA"/>
</dbReference>
<sequence>MASPKVPIQVLLVLFSLLWLKRWSLSLLSISKPSFDNPSLCISIVLGLFFASVLTPGNYSYYYYSANSTSDKFISVAVGNGQQ</sequence>
<dbReference type="KEGG" id="vg:22921862"/>
<evidence type="ECO:0000256" key="1">
    <source>
        <dbReference type="SAM" id="Phobius"/>
    </source>
</evidence>
<feature type="transmembrane region" description="Helical" evidence="1">
    <location>
        <begin position="44"/>
        <end position="64"/>
    </location>
</feature>
<protein>
    <submittedName>
        <fullName evidence="2">Putative movement protein 2</fullName>
    </submittedName>
</protein>
<organism evidence="2 3">
    <name type="scientific">Pelargonium ringspot virus</name>
    <dbReference type="NCBI Taxonomy" id="167020"/>
    <lineage>
        <taxon>Viruses</taxon>
        <taxon>Riboviria</taxon>
        <taxon>Orthornavirae</taxon>
        <taxon>Kitrinoviricota</taxon>
        <taxon>Tolucaviricetes</taxon>
        <taxon>Tolivirales</taxon>
        <taxon>Tombusviridae</taxon>
        <taxon>Procedovirinae</taxon>
        <taxon>Pelarspovirus</taxon>
        <taxon>Pelarspovirus anulopelargonii</taxon>
    </lineage>
</organism>
<keyword evidence="3" id="KW-1185">Reference proteome</keyword>
<keyword evidence="1" id="KW-1133">Transmembrane helix</keyword>
<dbReference type="Proteomes" id="UP000204074">
    <property type="component" value="Segment"/>
</dbReference>